<protein>
    <submittedName>
        <fullName evidence="1">Uncharacterized protein</fullName>
    </submittedName>
</protein>
<evidence type="ECO:0000313" key="1">
    <source>
        <dbReference type="EMBL" id="GGG80000.1"/>
    </source>
</evidence>
<dbReference type="EMBL" id="BMER01000001">
    <property type="protein sequence ID" value="GGG80000.1"/>
    <property type="molecule type" value="Genomic_DNA"/>
</dbReference>
<dbReference type="AlphaFoldDB" id="A0A917M694"/>
<reference evidence="1" key="2">
    <citation type="submission" date="2020-09" db="EMBL/GenBank/DDBJ databases">
        <authorList>
            <person name="Sun Q."/>
            <person name="Zhou Y."/>
        </authorList>
    </citation>
    <scope>NUCLEOTIDE SEQUENCE</scope>
    <source>
        <strain evidence="1">CGMCC 1.12195</strain>
    </source>
</reference>
<proteinExistence type="predicted"/>
<gene>
    <name evidence="1" type="ORF">GCM10007415_10420</name>
</gene>
<reference evidence="1" key="1">
    <citation type="journal article" date="2014" name="Int. J. Syst. Evol. Microbiol.">
        <title>Complete genome sequence of Corynebacterium casei LMG S-19264T (=DSM 44701T), isolated from a smear-ripened cheese.</title>
        <authorList>
            <consortium name="US DOE Joint Genome Institute (JGI-PGF)"/>
            <person name="Walter F."/>
            <person name="Albersmeier A."/>
            <person name="Kalinowski J."/>
            <person name="Ruckert C."/>
        </authorList>
    </citation>
    <scope>NUCLEOTIDE SEQUENCE</scope>
    <source>
        <strain evidence="1">CGMCC 1.12195</strain>
    </source>
</reference>
<organism evidence="1 2">
    <name type="scientific">Parapedobacter pyrenivorans</name>
    <dbReference type="NCBI Taxonomy" id="1305674"/>
    <lineage>
        <taxon>Bacteria</taxon>
        <taxon>Pseudomonadati</taxon>
        <taxon>Bacteroidota</taxon>
        <taxon>Sphingobacteriia</taxon>
        <taxon>Sphingobacteriales</taxon>
        <taxon>Sphingobacteriaceae</taxon>
        <taxon>Parapedobacter</taxon>
    </lineage>
</organism>
<accession>A0A917M694</accession>
<sequence>MTNFIGISQTLKITVMNLRKLQPAMATILFISAACSGNVGEDALTSVSPITPDSVIVPVATAKQLVANYAPHAGYVVNAQGDTSSNTRALWFSAEQLEALLDRIRTDGGDGIRFYLATYNDHYPDSGEAYVPPRDQWGHHTLLMVPTREAADTNGMVFHQDYYADYAYGQESIELRIAAPIENDAAMCPPNCPGADLIEPPLP</sequence>
<dbReference type="Proteomes" id="UP000660862">
    <property type="component" value="Unassembled WGS sequence"/>
</dbReference>
<name>A0A917M694_9SPHI</name>
<comment type="caution">
    <text evidence="1">The sequence shown here is derived from an EMBL/GenBank/DDBJ whole genome shotgun (WGS) entry which is preliminary data.</text>
</comment>
<keyword evidence="2" id="KW-1185">Reference proteome</keyword>
<evidence type="ECO:0000313" key="2">
    <source>
        <dbReference type="Proteomes" id="UP000660862"/>
    </source>
</evidence>